<feature type="repeat" description="ANK" evidence="3">
    <location>
        <begin position="410"/>
        <end position="442"/>
    </location>
</feature>
<evidence type="ECO:0000256" key="1">
    <source>
        <dbReference type="ARBA" id="ARBA00022737"/>
    </source>
</evidence>
<comment type="caution">
    <text evidence="5">The sequence shown here is derived from an EMBL/GenBank/DDBJ whole genome shotgun (WGS) entry which is preliminary data.</text>
</comment>
<gene>
    <name evidence="5" type="ORF">C0Q70_14472</name>
</gene>
<dbReference type="SMART" id="SM00248">
    <property type="entry name" value="ANK"/>
    <property type="match status" value="16"/>
</dbReference>
<dbReference type="Pfam" id="PF13637">
    <property type="entry name" value="Ank_4"/>
    <property type="match status" value="1"/>
</dbReference>
<evidence type="ECO:0000256" key="2">
    <source>
        <dbReference type="ARBA" id="ARBA00023043"/>
    </source>
</evidence>
<dbReference type="PANTHER" id="PTHR24173:SF74">
    <property type="entry name" value="ANKYRIN REPEAT DOMAIN-CONTAINING PROTEIN 16"/>
    <property type="match status" value="1"/>
</dbReference>
<feature type="region of interest" description="Disordered" evidence="4">
    <location>
        <begin position="194"/>
        <end position="223"/>
    </location>
</feature>
<dbReference type="Pfam" id="PF12796">
    <property type="entry name" value="Ank_2"/>
    <property type="match status" value="6"/>
</dbReference>
<dbReference type="InterPro" id="IPR002110">
    <property type="entry name" value="Ankyrin_rpt"/>
</dbReference>
<name>A0A2T7P037_POMCA</name>
<keyword evidence="6" id="KW-1185">Reference proteome</keyword>
<protein>
    <submittedName>
        <fullName evidence="5">Uncharacterized protein</fullName>
    </submittedName>
</protein>
<dbReference type="SUPFAM" id="SSF48403">
    <property type="entry name" value="Ankyrin repeat"/>
    <property type="match status" value="2"/>
</dbReference>
<feature type="repeat" description="ANK" evidence="3">
    <location>
        <begin position="702"/>
        <end position="734"/>
    </location>
</feature>
<feature type="repeat" description="ANK" evidence="3">
    <location>
        <begin position="565"/>
        <end position="598"/>
    </location>
</feature>
<keyword evidence="2 3" id="KW-0040">ANK repeat</keyword>
<feature type="compositionally biased region" description="Polar residues" evidence="4">
    <location>
        <begin position="883"/>
        <end position="913"/>
    </location>
</feature>
<feature type="repeat" description="ANK" evidence="3">
    <location>
        <begin position="161"/>
        <end position="184"/>
    </location>
</feature>
<accession>A0A2T7P037</accession>
<dbReference type="Proteomes" id="UP000245119">
    <property type="component" value="Linkage Group LG8"/>
</dbReference>
<dbReference type="InterPro" id="IPR036770">
    <property type="entry name" value="Ankyrin_rpt-contain_sf"/>
</dbReference>
<dbReference type="Gene3D" id="1.25.40.20">
    <property type="entry name" value="Ankyrin repeat-containing domain"/>
    <property type="match status" value="5"/>
</dbReference>
<reference evidence="5 6" key="1">
    <citation type="submission" date="2018-04" db="EMBL/GenBank/DDBJ databases">
        <title>The genome of golden apple snail Pomacea canaliculata provides insight into stress tolerance and invasive adaptation.</title>
        <authorList>
            <person name="Liu C."/>
            <person name="Liu B."/>
            <person name="Ren Y."/>
            <person name="Zhang Y."/>
            <person name="Wang H."/>
            <person name="Li S."/>
            <person name="Jiang F."/>
            <person name="Yin L."/>
            <person name="Zhang G."/>
            <person name="Qian W."/>
            <person name="Fan W."/>
        </authorList>
    </citation>
    <scope>NUCLEOTIDE SEQUENCE [LARGE SCALE GENOMIC DNA]</scope>
    <source>
        <strain evidence="5">SZHN2017</strain>
        <tissue evidence="5">Muscle</tissue>
    </source>
</reference>
<feature type="compositionally biased region" description="Basic and acidic residues" evidence="4">
    <location>
        <begin position="930"/>
        <end position="944"/>
    </location>
</feature>
<feature type="repeat" description="ANK" evidence="3">
    <location>
        <begin position="599"/>
        <end position="631"/>
    </location>
</feature>
<feature type="repeat" description="ANK" evidence="3">
    <location>
        <begin position="665"/>
        <end position="687"/>
    </location>
</feature>
<dbReference type="EMBL" id="PZQS01000008">
    <property type="protein sequence ID" value="PVD26794.1"/>
    <property type="molecule type" value="Genomic_DNA"/>
</dbReference>
<feature type="compositionally biased region" description="Basic and acidic residues" evidence="4">
    <location>
        <begin position="14"/>
        <end position="24"/>
    </location>
</feature>
<feature type="repeat" description="ANK" evidence="3">
    <location>
        <begin position="271"/>
        <end position="303"/>
    </location>
</feature>
<feature type="region of interest" description="Disordered" evidence="4">
    <location>
        <begin position="839"/>
        <end position="995"/>
    </location>
</feature>
<evidence type="ECO:0000256" key="3">
    <source>
        <dbReference type="PROSITE-ProRule" id="PRU00023"/>
    </source>
</evidence>
<proteinExistence type="predicted"/>
<feature type="compositionally biased region" description="Basic and acidic residues" evidence="4">
    <location>
        <begin position="977"/>
        <end position="990"/>
    </location>
</feature>
<dbReference type="PROSITE" id="PS50088">
    <property type="entry name" value="ANK_REPEAT"/>
    <property type="match status" value="11"/>
</dbReference>
<sequence length="1281" mass="139538">MSKEQDLQEGVTHLSKEQDPQETVKRLSTERNLQETVAHLSQTFQWEELSLLLKNTSPLIARRLVSAIVEPVHRHSPLTACLSVIASVTNDVTTMHDDPGGSATCSDICDTCQVLLSYGADVNHQDWRGRTAVHWAAMAGRVDLLIVLLSFAADVTLADSSGQVALHYAVSSGNQACVDLLLQHDTRWPHWRLPLSGATRQNGKKKRKKMKEALSPMTSGHGAGDDDASVVNVVAGHGLSPLILAVQQGHDTICRQLLEAGAEVTAQEAMTRRTPLHYALYLKRLDLFNLLLNYSPDLTAADHRGTSVVHRCCAVSDVQYLSQLLSACDRQRVLQVINMADSEGATPVTIACQNGHLTHLSALLAHGASVSDRDAHGRTALHHCVENPDTACAELLLKADPSLLAAPDDEGLTPLHLAVIAANVPLIRLLLKRGASLTCRDHQQHTVAHWATVCGHAGVLDVLLEYDVELSSPDAHQAYPVHYAAQVARPAHADDDELRHSVSEGSQEVHGNLRLLRKLLDHGVSPEVRDKDMRTPIIWAASAGNAEACGLLVAAGANPDAADKDGLCALHCAASRGHVVCVRQLVTTCGARVDPTDQNQCTPLFYAITLGHCDCVTTLLQLGARSAHTDNRGRNSAHCAAVKGSRDIIESLRVQGVDLWCPSLKGDYPVHEAAQAGHVEIVQYLLEASPAGTDTVDAANKEGRTCLHIAALTNNLRLAKVLLDRGADVNAVMKTKGKSYTSYDAAVAKGYKEAADYLLFRGGTSAAKLKEASSVTECHQEELVDAGQSHGAQQGAHAHAGEMQAPPVTVVVVTSSPAREIGKEILVVGGVQLETVTSEEVDERVHSRHCETPGPSGDMANGLTVTVDDNEVGDKNKSVTADFPQTETGETEIVPSTQTKDGSTSETASLPTTETRDGSTPETASLQATETRDGPTNEARDGPTTDKTNIINSDIRDTTPAASDALTFQTKDITAAESRDAQIAETRDEPSTDTEDMPAIEAVTGDMPFTGSLTLSVTERRDMSTTETRDMPVTKTRVVPTTEMPVTHNRDMPTVKTRDMPITETTDMTVTETREMPITHNRDMPVTHTRDMTVTETKDMPLTETRDMTVTHNRDMPVTETRDMTVIHNRDMPVTHTRDMTVTETRDMTVIHNRDMPVTHTRDMTVTETRDMPLTETSNMTVTQTRDMPVTQTRDMPVTQTTDMTVTETRDMTVTQTTDMTVTHNRDMPVTHTRDMTVTETKDMPLTETRDMTVTHNRDSYMRQRHDSYSQETCQLLTLET</sequence>
<dbReference type="PROSITE" id="PS50297">
    <property type="entry name" value="ANK_REP_REGION"/>
    <property type="match status" value="8"/>
</dbReference>
<organism evidence="5 6">
    <name type="scientific">Pomacea canaliculata</name>
    <name type="common">Golden apple snail</name>
    <dbReference type="NCBI Taxonomy" id="400727"/>
    <lineage>
        <taxon>Eukaryota</taxon>
        <taxon>Metazoa</taxon>
        <taxon>Spiralia</taxon>
        <taxon>Lophotrochozoa</taxon>
        <taxon>Mollusca</taxon>
        <taxon>Gastropoda</taxon>
        <taxon>Caenogastropoda</taxon>
        <taxon>Architaenioglossa</taxon>
        <taxon>Ampullarioidea</taxon>
        <taxon>Ampullariidae</taxon>
        <taxon>Pomacea</taxon>
    </lineage>
</organism>
<evidence type="ECO:0000313" key="5">
    <source>
        <dbReference type="EMBL" id="PVD26794.1"/>
    </source>
</evidence>
<feature type="region of interest" description="Disordered" evidence="4">
    <location>
        <begin position="1"/>
        <end position="24"/>
    </location>
</feature>
<evidence type="ECO:0000256" key="4">
    <source>
        <dbReference type="SAM" id="MobiDB-lite"/>
    </source>
</evidence>
<keyword evidence="1" id="KW-0677">Repeat</keyword>
<feature type="repeat" description="ANK" evidence="3">
    <location>
        <begin position="343"/>
        <end position="375"/>
    </location>
</feature>
<dbReference type="PRINTS" id="PR01415">
    <property type="entry name" value="ANKYRIN"/>
</dbReference>
<feature type="repeat" description="ANK" evidence="3">
    <location>
        <begin position="237"/>
        <end position="269"/>
    </location>
</feature>
<feature type="repeat" description="ANK" evidence="3">
    <location>
        <begin position="532"/>
        <end position="564"/>
    </location>
</feature>
<evidence type="ECO:0000313" key="6">
    <source>
        <dbReference type="Proteomes" id="UP000245119"/>
    </source>
</evidence>
<feature type="compositionally biased region" description="Polar residues" evidence="4">
    <location>
        <begin position="920"/>
        <end position="929"/>
    </location>
</feature>
<dbReference type="PANTHER" id="PTHR24173">
    <property type="entry name" value="ANKYRIN REPEAT CONTAINING"/>
    <property type="match status" value="1"/>
</dbReference>
<dbReference type="STRING" id="400727.A0A2T7P037"/>
<dbReference type="OrthoDB" id="10258888at2759"/>
<feature type="repeat" description="ANK" evidence="3">
    <location>
        <begin position="128"/>
        <end position="160"/>
    </location>
</feature>